<feature type="chain" id="PRO_5025541905" evidence="4">
    <location>
        <begin position="32"/>
        <end position="253"/>
    </location>
</feature>
<accession>A0A6A1W4J8</accession>
<evidence type="ECO:0000256" key="1">
    <source>
        <dbReference type="ARBA" id="ARBA00007447"/>
    </source>
</evidence>
<dbReference type="GO" id="GO:0006508">
    <property type="term" value="P:proteolysis"/>
    <property type="evidence" value="ECO:0007669"/>
    <property type="project" value="UniProtKB-KW"/>
</dbReference>
<evidence type="ECO:0000256" key="4">
    <source>
        <dbReference type="SAM" id="SignalP"/>
    </source>
</evidence>
<dbReference type="EMBL" id="RXIC02000021">
    <property type="protein sequence ID" value="KAB1220169.1"/>
    <property type="molecule type" value="Genomic_DNA"/>
</dbReference>
<sequence>MASHHSLLSFAALATMLPVLLLICRFSLTQALNGGFSVDLIRRDSPASPFYDPSETPSQRMAKALRRSINRVNHFKPTSVVSSAAPPSEIVPNNGDYLMEYSVGTPPFPVLGIADTCSDLIWLQCSPCTKCYRQSALLFSPLYSTTYKKVTCASKQCHSVDRTSCSFEEGSFNCQYEVSDGDRSFTRGDLALDTLTLGSARSRHVSLPHITVGCGHNNDGTFDEKSSGIVGLSASASSLVSQLGSDSTGDKFS</sequence>
<dbReference type="GO" id="GO:0008233">
    <property type="term" value="F:peptidase activity"/>
    <property type="evidence" value="ECO:0007669"/>
    <property type="project" value="UniProtKB-KW"/>
</dbReference>
<dbReference type="InterPro" id="IPR051708">
    <property type="entry name" value="Plant_Aspart_Prot_A1"/>
</dbReference>
<keyword evidence="4" id="KW-0732">Signal</keyword>
<dbReference type="InterPro" id="IPR032861">
    <property type="entry name" value="TAXi_N"/>
</dbReference>
<dbReference type="Gene3D" id="2.40.70.10">
    <property type="entry name" value="Acid Proteases"/>
    <property type="match status" value="1"/>
</dbReference>
<dbReference type="SUPFAM" id="SSF50630">
    <property type="entry name" value="Acid proteases"/>
    <property type="match status" value="1"/>
</dbReference>
<dbReference type="Pfam" id="PF14543">
    <property type="entry name" value="TAXi_N"/>
    <property type="match status" value="1"/>
</dbReference>
<dbReference type="OrthoDB" id="1722940at2759"/>
<name>A0A6A1W4J8_9ROSI</name>
<organism evidence="6 7">
    <name type="scientific">Morella rubra</name>
    <name type="common">Chinese bayberry</name>
    <dbReference type="NCBI Taxonomy" id="262757"/>
    <lineage>
        <taxon>Eukaryota</taxon>
        <taxon>Viridiplantae</taxon>
        <taxon>Streptophyta</taxon>
        <taxon>Embryophyta</taxon>
        <taxon>Tracheophyta</taxon>
        <taxon>Spermatophyta</taxon>
        <taxon>Magnoliopsida</taxon>
        <taxon>eudicotyledons</taxon>
        <taxon>Gunneridae</taxon>
        <taxon>Pentapetalae</taxon>
        <taxon>rosids</taxon>
        <taxon>fabids</taxon>
        <taxon>Fagales</taxon>
        <taxon>Myricaceae</taxon>
        <taxon>Morella</taxon>
    </lineage>
</organism>
<evidence type="ECO:0000313" key="7">
    <source>
        <dbReference type="Proteomes" id="UP000516437"/>
    </source>
</evidence>
<gene>
    <name evidence="6" type="ORF">CJ030_MR3G012020</name>
</gene>
<dbReference type="PROSITE" id="PS51767">
    <property type="entry name" value="PEPTIDASE_A1"/>
    <property type="match status" value="1"/>
</dbReference>
<keyword evidence="7" id="KW-1185">Reference proteome</keyword>
<dbReference type="AlphaFoldDB" id="A0A6A1W4J8"/>
<protein>
    <submittedName>
        <fullName evidence="6">Aspartic proteinase CDR1</fullName>
    </submittedName>
</protein>
<keyword evidence="2" id="KW-0645">Protease</keyword>
<comment type="caution">
    <text evidence="6">The sequence shown here is derived from an EMBL/GenBank/DDBJ whole genome shotgun (WGS) entry which is preliminary data.</text>
</comment>
<proteinExistence type="inferred from homology"/>
<dbReference type="PANTHER" id="PTHR47967:SF66">
    <property type="entry name" value="ASPARTIC PROTEINASE CDR1-RELATED"/>
    <property type="match status" value="1"/>
</dbReference>
<dbReference type="InterPro" id="IPR033121">
    <property type="entry name" value="PEPTIDASE_A1"/>
</dbReference>
<evidence type="ECO:0000259" key="5">
    <source>
        <dbReference type="PROSITE" id="PS51767"/>
    </source>
</evidence>
<feature type="domain" description="Peptidase A1" evidence="5">
    <location>
        <begin position="97"/>
        <end position="253"/>
    </location>
</feature>
<reference evidence="6 7" key="1">
    <citation type="journal article" date="2019" name="Plant Biotechnol. J.">
        <title>The red bayberry genome and genetic basis of sex determination.</title>
        <authorList>
            <person name="Jia H.M."/>
            <person name="Jia H.J."/>
            <person name="Cai Q.L."/>
            <person name="Wang Y."/>
            <person name="Zhao H.B."/>
            <person name="Yang W.F."/>
            <person name="Wang G.Y."/>
            <person name="Li Y.H."/>
            <person name="Zhan D.L."/>
            <person name="Shen Y.T."/>
            <person name="Niu Q.F."/>
            <person name="Chang L."/>
            <person name="Qiu J."/>
            <person name="Zhao L."/>
            <person name="Xie H.B."/>
            <person name="Fu W.Y."/>
            <person name="Jin J."/>
            <person name="Li X.W."/>
            <person name="Jiao Y."/>
            <person name="Zhou C.C."/>
            <person name="Tu T."/>
            <person name="Chai C.Y."/>
            <person name="Gao J.L."/>
            <person name="Fan L.J."/>
            <person name="van de Weg E."/>
            <person name="Wang J.Y."/>
            <person name="Gao Z.S."/>
        </authorList>
    </citation>
    <scope>NUCLEOTIDE SEQUENCE [LARGE SCALE GENOMIC DNA]</scope>
    <source>
        <tissue evidence="6">Leaves</tissue>
    </source>
</reference>
<keyword evidence="3" id="KW-0378">Hydrolase</keyword>
<evidence type="ECO:0000256" key="2">
    <source>
        <dbReference type="ARBA" id="ARBA00022670"/>
    </source>
</evidence>
<comment type="similarity">
    <text evidence="1">Belongs to the peptidase A1 family.</text>
</comment>
<evidence type="ECO:0000313" key="6">
    <source>
        <dbReference type="EMBL" id="KAB1220169.1"/>
    </source>
</evidence>
<evidence type="ECO:0000256" key="3">
    <source>
        <dbReference type="ARBA" id="ARBA00022801"/>
    </source>
</evidence>
<feature type="signal peptide" evidence="4">
    <location>
        <begin position="1"/>
        <end position="31"/>
    </location>
</feature>
<dbReference type="InterPro" id="IPR021109">
    <property type="entry name" value="Peptidase_aspartic_dom_sf"/>
</dbReference>
<dbReference type="GO" id="GO:0005576">
    <property type="term" value="C:extracellular region"/>
    <property type="evidence" value="ECO:0007669"/>
    <property type="project" value="TreeGrafter"/>
</dbReference>
<dbReference type="Proteomes" id="UP000516437">
    <property type="component" value="Chromosome 3"/>
</dbReference>
<dbReference type="PANTHER" id="PTHR47967">
    <property type="entry name" value="OS07G0603500 PROTEIN-RELATED"/>
    <property type="match status" value="1"/>
</dbReference>